<dbReference type="HOGENOM" id="CLU_1929772_0_0_1"/>
<keyword evidence="3" id="KW-1185">Reference proteome</keyword>
<reference evidence="2 3" key="1">
    <citation type="journal article" date="2007" name="Nature">
        <title>Evolution of genes and genomes on the Drosophila phylogeny.</title>
        <authorList>
            <consortium name="Drosophila 12 Genomes Consortium"/>
            <person name="Clark A.G."/>
            <person name="Eisen M.B."/>
            <person name="Smith D.R."/>
            <person name="Bergman C.M."/>
            <person name="Oliver B."/>
            <person name="Markow T.A."/>
            <person name="Kaufman T.C."/>
            <person name="Kellis M."/>
            <person name="Gelbart W."/>
            <person name="Iyer V.N."/>
            <person name="Pollard D.A."/>
            <person name="Sackton T.B."/>
            <person name="Larracuente A.M."/>
            <person name="Singh N.D."/>
            <person name="Abad J.P."/>
            <person name="Abt D.N."/>
            <person name="Adryan B."/>
            <person name="Aguade M."/>
            <person name="Akashi H."/>
            <person name="Anderson W.W."/>
            <person name="Aquadro C.F."/>
            <person name="Ardell D.H."/>
            <person name="Arguello R."/>
            <person name="Artieri C.G."/>
            <person name="Barbash D.A."/>
            <person name="Barker D."/>
            <person name="Barsanti P."/>
            <person name="Batterham P."/>
            <person name="Batzoglou S."/>
            <person name="Begun D."/>
            <person name="Bhutkar A."/>
            <person name="Blanco E."/>
            <person name="Bosak S.A."/>
            <person name="Bradley R.K."/>
            <person name="Brand A.D."/>
            <person name="Brent M.R."/>
            <person name="Brooks A.N."/>
            <person name="Brown R.H."/>
            <person name="Butlin R.K."/>
            <person name="Caggese C."/>
            <person name="Calvi B.R."/>
            <person name="Bernardo de Carvalho A."/>
            <person name="Caspi A."/>
            <person name="Castrezana S."/>
            <person name="Celniker S.E."/>
            <person name="Chang J.L."/>
            <person name="Chapple C."/>
            <person name="Chatterji S."/>
            <person name="Chinwalla A."/>
            <person name="Civetta A."/>
            <person name="Clifton S.W."/>
            <person name="Comeron J.M."/>
            <person name="Costello J.C."/>
            <person name="Coyne J.A."/>
            <person name="Daub J."/>
            <person name="David R.G."/>
            <person name="Delcher A.L."/>
            <person name="Delehaunty K."/>
            <person name="Do C.B."/>
            <person name="Ebling H."/>
            <person name="Edwards K."/>
            <person name="Eickbush T."/>
            <person name="Evans J.D."/>
            <person name="Filipski A."/>
            <person name="Findeiss S."/>
            <person name="Freyhult E."/>
            <person name="Fulton L."/>
            <person name="Fulton R."/>
            <person name="Garcia A.C."/>
            <person name="Gardiner A."/>
            <person name="Garfield D.A."/>
            <person name="Garvin B.E."/>
            <person name="Gibson G."/>
            <person name="Gilbert D."/>
            <person name="Gnerre S."/>
            <person name="Godfrey J."/>
            <person name="Good R."/>
            <person name="Gotea V."/>
            <person name="Gravely B."/>
            <person name="Greenberg A.J."/>
            <person name="Griffiths-Jones S."/>
            <person name="Gross S."/>
            <person name="Guigo R."/>
            <person name="Gustafson E.A."/>
            <person name="Haerty W."/>
            <person name="Hahn M.W."/>
            <person name="Halligan D.L."/>
            <person name="Halpern A.L."/>
            <person name="Halter G.M."/>
            <person name="Han M.V."/>
            <person name="Heger A."/>
            <person name="Hillier L."/>
            <person name="Hinrichs A.S."/>
            <person name="Holmes I."/>
            <person name="Hoskins R.A."/>
            <person name="Hubisz M.J."/>
            <person name="Hultmark D."/>
            <person name="Huntley M.A."/>
            <person name="Jaffe D.B."/>
            <person name="Jagadeeshan S."/>
            <person name="Jeck W.R."/>
            <person name="Johnson J."/>
            <person name="Jones C.D."/>
            <person name="Jordan W.C."/>
            <person name="Karpen G.H."/>
            <person name="Kataoka E."/>
            <person name="Keightley P.D."/>
            <person name="Kheradpour P."/>
            <person name="Kirkness E.F."/>
            <person name="Koerich L.B."/>
            <person name="Kristiansen K."/>
            <person name="Kudrna D."/>
            <person name="Kulathinal R.J."/>
            <person name="Kumar S."/>
            <person name="Kwok R."/>
            <person name="Lander E."/>
            <person name="Langley C.H."/>
            <person name="Lapoint R."/>
            <person name="Lazzaro B.P."/>
            <person name="Lee S.J."/>
            <person name="Levesque L."/>
            <person name="Li R."/>
            <person name="Lin C.F."/>
            <person name="Lin M.F."/>
            <person name="Lindblad-Toh K."/>
            <person name="Llopart A."/>
            <person name="Long M."/>
            <person name="Low L."/>
            <person name="Lozovsky E."/>
            <person name="Lu J."/>
            <person name="Luo M."/>
            <person name="Machado C.A."/>
            <person name="Makalowski W."/>
            <person name="Marzo M."/>
            <person name="Matsuda M."/>
            <person name="Matzkin L."/>
            <person name="McAllister B."/>
            <person name="McBride C.S."/>
            <person name="McKernan B."/>
            <person name="McKernan K."/>
            <person name="Mendez-Lago M."/>
            <person name="Minx P."/>
            <person name="Mollenhauer M.U."/>
            <person name="Montooth K."/>
            <person name="Mount S.M."/>
            <person name="Mu X."/>
            <person name="Myers E."/>
            <person name="Negre B."/>
            <person name="Newfeld S."/>
            <person name="Nielsen R."/>
            <person name="Noor M.A."/>
            <person name="O'Grady P."/>
            <person name="Pachter L."/>
            <person name="Papaceit M."/>
            <person name="Parisi M.J."/>
            <person name="Parisi M."/>
            <person name="Parts L."/>
            <person name="Pedersen J.S."/>
            <person name="Pesole G."/>
            <person name="Phillippy A.M."/>
            <person name="Ponting C.P."/>
            <person name="Pop M."/>
            <person name="Porcelli D."/>
            <person name="Powell J.R."/>
            <person name="Prohaska S."/>
            <person name="Pruitt K."/>
            <person name="Puig M."/>
            <person name="Quesneville H."/>
            <person name="Ram K.R."/>
            <person name="Rand D."/>
            <person name="Rasmussen M.D."/>
            <person name="Reed L.K."/>
            <person name="Reenan R."/>
            <person name="Reily A."/>
            <person name="Remington K.A."/>
            <person name="Rieger T.T."/>
            <person name="Ritchie M.G."/>
            <person name="Robin C."/>
            <person name="Rogers Y.H."/>
            <person name="Rohde C."/>
            <person name="Rozas J."/>
            <person name="Rubenfield M.J."/>
            <person name="Ruiz A."/>
            <person name="Russo S."/>
            <person name="Salzberg S.L."/>
            <person name="Sanchez-Gracia A."/>
            <person name="Saranga D.J."/>
            <person name="Sato H."/>
            <person name="Schaeffer S.W."/>
            <person name="Schatz M.C."/>
            <person name="Schlenke T."/>
            <person name="Schwartz R."/>
            <person name="Segarra C."/>
            <person name="Singh R.S."/>
            <person name="Sirot L."/>
            <person name="Sirota M."/>
            <person name="Sisneros N.B."/>
            <person name="Smith C.D."/>
            <person name="Smith T.F."/>
            <person name="Spieth J."/>
            <person name="Stage D.E."/>
            <person name="Stark A."/>
            <person name="Stephan W."/>
            <person name="Strausberg R.L."/>
            <person name="Strempel S."/>
            <person name="Sturgill D."/>
            <person name="Sutton G."/>
            <person name="Sutton G.G."/>
            <person name="Tao W."/>
            <person name="Teichmann S."/>
            <person name="Tobari Y.N."/>
            <person name="Tomimura Y."/>
            <person name="Tsolas J.M."/>
            <person name="Valente V.L."/>
            <person name="Venter E."/>
            <person name="Venter J.C."/>
            <person name="Vicario S."/>
            <person name="Vieira F.G."/>
            <person name="Vilella A.J."/>
            <person name="Villasante A."/>
            <person name="Walenz B."/>
            <person name="Wang J."/>
            <person name="Wasserman M."/>
            <person name="Watts T."/>
            <person name="Wilson D."/>
            <person name="Wilson R.K."/>
            <person name="Wing R.A."/>
            <person name="Wolfner M.F."/>
            <person name="Wong A."/>
            <person name="Wong G.K."/>
            <person name="Wu C.I."/>
            <person name="Wu G."/>
            <person name="Yamamoto D."/>
            <person name="Yang H.P."/>
            <person name="Yang S.P."/>
            <person name="Yorke J.A."/>
            <person name="Yoshida K."/>
            <person name="Zdobnov E."/>
            <person name="Zhang P."/>
            <person name="Zhang Y."/>
            <person name="Zimin A.V."/>
            <person name="Baldwin J."/>
            <person name="Abdouelleil A."/>
            <person name="Abdulkadir J."/>
            <person name="Abebe A."/>
            <person name="Abera B."/>
            <person name="Abreu J."/>
            <person name="Acer S.C."/>
            <person name="Aftuck L."/>
            <person name="Alexander A."/>
            <person name="An P."/>
            <person name="Anderson E."/>
            <person name="Anderson S."/>
            <person name="Arachi H."/>
            <person name="Azer M."/>
            <person name="Bachantsang P."/>
            <person name="Barry A."/>
            <person name="Bayul T."/>
            <person name="Berlin A."/>
            <person name="Bessette D."/>
            <person name="Bloom T."/>
            <person name="Blye J."/>
            <person name="Boguslavskiy L."/>
            <person name="Bonnet C."/>
            <person name="Boukhgalter B."/>
            <person name="Bourzgui I."/>
            <person name="Brown A."/>
            <person name="Cahill P."/>
            <person name="Channer S."/>
            <person name="Cheshatsang Y."/>
            <person name="Chuda L."/>
            <person name="Citroen M."/>
            <person name="Collymore A."/>
            <person name="Cooke P."/>
            <person name="Costello M."/>
            <person name="D'Aco K."/>
            <person name="Daza R."/>
            <person name="De Haan G."/>
            <person name="DeGray S."/>
            <person name="DeMaso C."/>
            <person name="Dhargay N."/>
            <person name="Dooley K."/>
            <person name="Dooley E."/>
            <person name="Doricent M."/>
            <person name="Dorje P."/>
            <person name="Dorjee K."/>
            <person name="Dupes A."/>
            <person name="Elong R."/>
            <person name="Falk J."/>
            <person name="Farina A."/>
            <person name="Faro S."/>
            <person name="Ferguson D."/>
            <person name="Fisher S."/>
            <person name="Foley C.D."/>
            <person name="Franke A."/>
            <person name="Friedrich D."/>
            <person name="Gadbois L."/>
            <person name="Gearin G."/>
            <person name="Gearin C.R."/>
            <person name="Giannoukos G."/>
            <person name="Goode T."/>
            <person name="Graham J."/>
            <person name="Grandbois E."/>
            <person name="Grewal S."/>
            <person name="Gyaltsen K."/>
            <person name="Hafez N."/>
            <person name="Hagos B."/>
            <person name="Hall J."/>
            <person name="Henson C."/>
            <person name="Hollinger A."/>
            <person name="Honan T."/>
            <person name="Huard M.D."/>
            <person name="Hughes L."/>
            <person name="Hurhula B."/>
            <person name="Husby M.E."/>
            <person name="Kamat A."/>
            <person name="Kanga B."/>
            <person name="Kashin S."/>
            <person name="Khazanovich D."/>
            <person name="Kisner P."/>
            <person name="Lance K."/>
            <person name="Lara M."/>
            <person name="Lee W."/>
            <person name="Lennon N."/>
            <person name="Letendre F."/>
            <person name="LeVine R."/>
            <person name="Lipovsky A."/>
            <person name="Liu X."/>
            <person name="Liu J."/>
            <person name="Liu S."/>
            <person name="Lokyitsang T."/>
            <person name="Lokyitsang Y."/>
            <person name="Lubonja R."/>
            <person name="Lui A."/>
            <person name="MacDonald P."/>
            <person name="Magnisalis V."/>
            <person name="Maru K."/>
            <person name="Matthews C."/>
            <person name="McCusker W."/>
            <person name="McDonough S."/>
            <person name="Mehta T."/>
            <person name="Meldrim J."/>
            <person name="Meneus L."/>
            <person name="Mihai O."/>
            <person name="Mihalev A."/>
            <person name="Mihova T."/>
            <person name="Mittelman R."/>
            <person name="Mlenga V."/>
            <person name="Montmayeur A."/>
            <person name="Mulrain L."/>
            <person name="Navidi A."/>
            <person name="Naylor J."/>
            <person name="Negash T."/>
            <person name="Nguyen T."/>
            <person name="Nguyen N."/>
            <person name="Nicol R."/>
            <person name="Norbu C."/>
            <person name="Norbu N."/>
            <person name="Novod N."/>
            <person name="O'Neill B."/>
            <person name="Osman S."/>
            <person name="Markiewicz E."/>
            <person name="Oyono O.L."/>
            <person name="Patti C."/>
            <person name="Phunkhang P."/>
            <person name="Pierre F."/>
            <person name="Priest M."/>
            <person name="Raghuraman S."/>
            <person name="Rege F."/>
            <person name="Reyes R."/>
            <person name="Rise C."/>
            <person name="Rogov P."/>
            <person name="Ross K."/>
            <person name="Ryan E."/>
            <person name="Settipalli S."/>
            <person name="Shea T."/>
            <person name="Sherpa N."/>
            <person name="Shi L."/>
            <person name="Shih D."/>
            <person name="Sparrow T."/>
            <person name="Spaulding J."/>
            <person name="Stalker J."/>
            <person name="Stange-Thomann N."/>
            <person name="Stavropoulos S."/>
            <person name="Stone C."/>
            <person name="Strader C."/>
            <person name="Tesfaye S."/>
            <person name="Thomson T."/>
            <person name="Thoulutsang Y."/>
            <person name="Thoulutsang D."/>
            <person name="Topham K."/>
            <person name="Topping I."/>
            <person name="Tsamla T."/>
            <person name="Vassiliev H."/>
            <person name="Vo A."/>
            <person name="Wangchuk T."/>
            <person name="Wangdi T."/>
            <person name="Weiand M."/>
            <person name="Wilkinson J."/>
            <person name="Wilson A."/>
            <person name="Yadav S."/>
            <person name="Young G."/>
            <person name="Yu Q."/>
            <person name="Zembek L."/>
            <person name="Zhong D."/>
            <person name="Zimmer A."/>
            <person name="Zwirko Z."/>
            <person name="Jaffe D.B."/>
            <person name="Alvarez P."/>
            <person name="Brockman W."/>
            <person name="Butler J."/>
            <person name="Chin C."/>
            <person name="Gnerre S."/>
            <person name="Grabherr M."/>
            <person name="Kleber M."/>
            <person name="Mauceli E."/>
            <person name="MacCallum I."/>
        </authorList>
    </citation>
    <scope>NUCLEOTIDE SEQUENCE [LARGE SCALE GENOMIC DNA]</scope>
    <source>
        <strain evidence="3">MSH-3 / Tucson 14011-0111.49</strain>
    </source>
</reference>
<gene>
    <name evidence="2" type="primary">Dper\GL20525</name>
    <name evidence="2" type="ORF">Dper_GL20525</name>
</gene>
<dbReference type="AlphaFoldDB" id="B4GK70"/>
<keyword evidence="1" id="KW-0472">Membrane</keyword>
<keyword evidence="1" id="KW-0812">Transmembrane</keyword>
<dbReference type="Proteomes" id="UP000008744">
    <property type="component" value="Unassembled WGS sequence"/>
</dbReference>
<proteinExistence type="predicted"/>
<protein>
    <submittedName>
        <fullName evidence="2">GL20525</fullName>
    </submittedName>
</protein>
<accession>B4GK70</accession>
<evidence type="ECO:0000313" key="3">
    <source>
        <dbReference type="Proteomes" id="UP000008744"/>
    </source>
</evidence>
<keyword evidence="1" id="KW-1133">Transmembrane helix</keyword>
<evidence type="ECO:0000313" key="2">
    <source>
        <dbReference type="EMBL" id="EDW37036.1"/>
    </source>
</evidence>
<dbReference type="EMBL" id="CH479184">
    <property type="protein sequence ID" value="EDW37036.1"/>
    <property type="molecule type" value="Genomic_DNA"/>
</dbReference>
<name>B4GK70_DROPE</name>
<organism evidence="3">
    <name type="scientific">Drosophila persimilis</name>
    <name type="common">Fruit fly</name>
    <dbReference type="NCBI Taxonomy" id="7234"/>
    <lineage>
        <taxon>Eukaryota</taxon>
        <taxon>Metazoa</taxon>
        <taxon>Ecdysozoa</taxon>
        <taxon>Arthropoda</taxon>
        <taxon>Hexapoda</taxon>
        <taxon>Insecta</taxon>
        <taxon>Pterygota</taxon>
        <taxon>Neoptera</taxon>
        <taxon>Endopterygota</taxon>
        <taxon>Diptera</taxon>
        <taxon>Brachycera</taxon>
        <taxon>Muscomorpha</taxon>
        <taxon>Ephydroidea</taxon>
        <taxon>Drosophilidae</taxon>
        <taxon>Drosophila</taxon>
        <taxon>Sophophora</taxon>
    </lineage>
</organism>
<evidence type="ECO:0000256" key="1">
    <source>
        <dbReference type="SAM" id="Phobius"/>
    </source>
</evidence>
<sequence length="131" mass="15054">MCRQKKLKTFEDGRWSLDAKEHNYRNGFLHGKIYTHTFWIVRVPYQKCTARGGQFLLVFLVTCSTDSVFIFFLFWPLKAFITQLPDADTDTNEKGKGSVMENYNGNKADLPTICSPWMPCLSCLALCPSSR</sequence>
<feature type="transmembrane region" description="Helical" evidence="1">
    <location>
        <begin position="55"/>
        <end position="75"/>
    </location>
</feature>